<feature type="transmembrane region" description="Helical" evidence="6">
    <location>
        <begin position="376"/>
        <end position="398"/>
    </location>
</feature>
<feature type="transmembrane region" description="Helical" evidence="6">
    <location>
        <begin position="167"/>
        <end position="191"/>
    </location>
</feature>
<keyword evidence="3 6" id="KW-0812">Transmembrane</keyword>
<dbReference type="EMBL" id="KY710725">
    <property type="protein sequence ID" value="AXY99924.1"/>
    <property type="molecule type" value="Genomic_DNA"/>
</dbReference>
<feature type="transmembrane region" description="Helical" evidence="6">
    <location>
        <begin position="313"/>
        <end position="337"/>
    </location>
</feature>
<evidence type="ECO:0000256" key="3">
    <source>
        <dbReference type="ARBA" id="ARBA00022692"/>
    </source>
</evidence>
<organism evidence="7">
    <name type="scientific">Proteus mirabilis</name>
    <dbReference type="NCBI Taxonomy" id="584"/>
    <lineage>
        <taxon>Bacteria</taxon>
        <taxon>Pseudomonadati</taxon>
        <taxon>Pseudomonadota</taxon>
        <taxon>Gammaproteobacteria</taxon>
        <taxon>Enterobacterales</taxon>
        <taxon>Morganellaceae</taxon>
        <taxon>Proteus</taxon>
    </lineage>
</organism>
<feature type="transmembrane region" description="Helical" evidence="6">
    <location>
        <begin position="84"/>
        <end position="105"/>
    </location>
</feature>
<comment type="subcellular location">
    <subcellularLocation>
        <location evidence="1">Cell membrane</location>
        <topology evidence="1">Multi-pass membrane protein</topology>
    </subcellularLocation>
</comment>
<proteinExistence type="predicted"/>
<dbReference type="PANTHER" id="PTHR30250:SF11">
    <property type="entry name" value="O-ANTIGEN TRANSPORTER-RELATED"/>
    <property type="match status" value="1"/>
</dbReference>
<evidence type="ECO:0000256" key="1">
    <source>
        <dbReference type="ARBA" id="ARBA00004651"/>
    </source>
</evidence>
<reference evidence="7" key="1">
    <citation type="journal article" date="2017" name="PLoS ONE">
        <title>Genetic diversity of the O antigens of Proteus species and the development of a suspension array for molecular serotyping.</title>
        <authorList>
            <person name="Yu X."/>
            <person name="Torzewska A."/>
            <person name="Zhang X."/>
            <person name="Yin Z."/>
            <person name="Drzewiecka D."/>
            <person name="Cao H."/>
            <person name="Liu B."/>
            <person name="Knirel Y.A."/>
            <person name="Rozalski A."/>
            <person name="Wang L."/>
        </authorList>
    </citation>
    <scope>NUCLEOTIDE SEQUENCE</scope>
    <source>
        <strain evidence="7">TG 83</strain>
    </source>
</reference>
<dbReference type="PANTHER" id="PTHR30250">
    <property type="entry name" value="PST FAMILY PREDICTED COLANIC ACID TRANSPORTER"/>
    <property type="match status" value="1"/>
</dbReference>
<feature type="transmembrane region" description="Helical" evidence="6">
    <location>
        <begin position="7"/>
        <end position="28"/>
    </location>
</feature>
<evidence type="ECO:0000256" key="2">
    <source>
        <dbReference type="ARBA" id="ARBA00022475"/>
    </source>
</evidence>
<feature type="transmembrane region" description="Helical" evidence="6">
    <location>
        <begin position="111"/>
        <end position="132"/>
    </location>
</feature>
<keyword evidence="5 6" id="KW-0472">Membrane</keyword>
<feature type="transmembrane region" description="Helical" evidence="6">
    <location>
        <begin position="279"/>
        <end position="301"/>
    </location>
</feature>
<name>A0A385JNP5_PROMI</name>
<dbReference type="GO" id="GO:0005886">
    <property type="term" value="C:plasma membrane"/>
    <property type="evidence" value="ECO:0007669"/>
    <property type="project" value="UniProtKB-SubCell"/>
</dbReference>
<keyword evidence="2" id="KW-1003">Cell membrane</keyword>
<feature type="transmembrane region" description="Helical" evidence="6">
    <location>
        <begin position="349"/>
        <end position="370"/>
    </location>
</feature>
<feature type="transmembrane region" description="Helical" evidence="6">
    <location>
        <begin position="40"/>
        <end position="63"/>
    </location>
</feature>
<sequence>MAGLKKNIINLVIVQLVTYIIPFLQIPYLTRILDIEIFGVYAYSLILIQISNLILDFGFNLYYPQLIANNKNFNRIGKLIYSAIVIKIILLIPIILFYFILIINNALYNNYLLFFFFSFFSIIGNIFNFIWLYQGLEKLYIYSRVVIISKILSLVAIFLFIKSKDDLVLLGIINSTQQITIVLISIFWITLNLKIPPIKTNLKYIKVIAIKSFEFFFSRAFVTIYTSGCGLLIGNYGTSTQMSIYSVADQLYKAAQQIFSPVNQAIYPYMIRTKDYKKFYKILITCIVICLVGCIIGWIWGSNIITLIYSKNYIPAIEVLNILLVALIFNIIAVLLGYPALAPIGLSKIANISVIYAGILQIILFIAILQLNRAQLHIYIAYTVIISEFTVMSIRYLALKRKNEKLQ</sequence>
<dbReference type="InterPro" id="IPR002797">
    <property type="entry name" value="Polysacc_synth"/>
</dbReference>
<evidence type="ECO:0000313" key="7">
    <source>
        <dbReference type="EMBL" id="AXY99924.1"/>
    </source>
</evidence>
<feature type="transmembrane region" description="Helical" evidence="6">
    <location>
        <begin position="139"/>
        <end position="161"/>
    </location>
</feature>
<dbReference type="Pfam" id="PF01943">
    <property type="entry name" value="Polysacc_synt"/>
    <property type="match status" value="1"/>
</dbReference>
<keyword evidence="4 6" id="KW-1133">Transmembrane helix</keyword>
<evidence type="ECO:0000256" key="5">
    <source>
        <dbReference type="ARBA" id="ARBA00023136"/>
    </source>
</evidence>
<dbReference type="RefSeq" id="WP_049256324.1">
    <property type="nucleotide sequence ID" value="NZ_CP118637.1"/>
</dbReference>
<dbReference type="InterPro" id="IPR050833">
    <property type="entry name" value="Poly_Biosynth_Transport"/>
</dbReference>
<evidence type="ECO:0000256" key="4">
    <source>
        <dbReference type="ARBA" id="ARBA00022989"/>
    </source>
</evidence>
<accession>A0A385JNP5</accession>
<protein>
    <submittedName>
        <fullName evidence="7">Wzx</fullName>
    </submittedName>
</protein>
<dbReference type="AlphaFoldDB" id="A0A385JNP5"/>
<evidence type="ECO:0000256" key="6">
    <source>
        <dbReference type="SAM" id="Phobius"/>
    </source>
</evidence>